<proteinExistence type="predicted"/>
<comment type="caution">
    <text evidence="1">The sequence shown here is derived from an EMBL/GenBank/DDBJ whole genome shotgun (WGS) entry which is preliminary data.</text>
</comment>
<evidence type="ECO:0000313" key="2">
    <source>
        <dbReference type="Proteomes" id="UP000801492"/>
    </source>
</evidence>
<evidence type="ECO:0000313" key="1">
    <source>
        <dbReference type="EMBL" id="KAF2900118.1"/>
    </source>
</evidence>
<dbReference type="AlphaFoldDB" id="A0A8K0GJH3"/>
<keyword evidence="2" id="KW-1185">Reference proteome</keyword>
<feature type="non-terminal residue" evidence="1">
    <location>
        <position position="1"/>
    </location>
</feature>
<dbReference type="Proteomes" id="UP000801492">
    <property type="component" value="Unassembled WGS sequence"/>
</dbReference>
<protein>
    <submittedName>
        <fullName evidence="1">Uncharacterized protein</fullName>
    </submittedName>
</protein>
<dbReference type="EMBL" id="VTPC01002368">
    <property type="protein sequence ID" value="KAF2900118.1"/>
    <property type="molecule type" value="Genomic_DNA"/>
</dbReference>
<gene>
    <name evidence="1" type="ORF">ILUMI_06068</name>
</gene>
<reference evidence="1" key="1">
    <citation type="submission" date="2019-08" db="EMBL/GenBank/DDBJ databases">
        <title>The genome of the North American firefly Photinus pyralis.</title>
        <authorList>
            <consortium name="Photinus pyralis genome working group"/>
            <person name="Fallon T.R."/>
            <person name="Sander Lower S.E."/>
            <person name="Weng J.-K."/>
        </authorList>
    </citation>
    <scope>NUCLEOTIDE SEQUENCE</scope>
    <source>
        <strain evidence="1">TRF0915ILg1</strain>
        <tissue evidence="1">Whole body</tissue>
    </source>
</reference>
<organism evidence="1 2">
    <name type="scientific">Ignelater luminosus</name>
    <name type="common">Cucubano</name>
    <name type="synonym">Pyrophorus luminosus</name>
    <dbReference type="NCBI Taxonomy" id="2038154"/>
    <lineage>
        <taxon>Eukaryota</taxon>
        <taxon>Metazoa</taxon>
        <taxon>Ecdysozoa</taxon>
        <taxon>Arthropoda</taxon>
        <taxon>Hexapoda</taxon>
        <taxon>Insecta</taxon>
        <taxon>Pterygota</taxon>
        <taxon>Neoptera</taxon>
        <taxon>Endopterygota</taxon>
        <taxon>Coleoptera</taxon>
        <taxon>Polyphaga</taxon>
        <taxon>Elateriformia</taxon>
        <taxon>Elateroidea</taxon>
        <taxon>Elateridae</taxon>
        <taxon>Agrypninae</taxon>
        <taxon>Pyrophorini</taxon>
        <taxon>Ignelater</taxon>
    </lineage>
</organism>
<name>A0A8K0GJH3_IGNLU</name>
<sequence>LPPHEVKNNLNPFDFFNFCFDDDVIKELCHYFNVYATQYNRNSDISVTNEMIFGCSYSK</sequence>
<accession>A0A8K0GJH3</accession>